<evidence type="ECO:0000313" key="3">
    <source>
        <dbReference type="Proteomes" id="UP001642464"/>
    </source>
</evidence>
<dbReference type="InterPro" id="IPR050565">
    <property type="entry name" value="LYPA1-2/EST-like"/>
</dbReference>
<dbReference type="InterPro" id="IPR005645">
    <property type="entry name" value="FSH-like_dom"/>
</dbReference>
<evidence type="ECO:0000313" key="2">
    <source>
        <dbReference type="EMBL" id="CAK9055352.1"/>
    </source>
</evidence>
<proteinExistence type="predicted"/>
<feature type="domain" description="Serine hydrolase" evidence="1">
    <location>
        <begin position="259"/>
        <end position="394"/>
    </location>
</feature>
<dbReference type="EMBL" id="CAXAMM010024447">
    <property type="protein sequence ID" value="CAK9055352.1"/>
    <property type="molecule type" value="Genomic_DNA"/>
</dbReference>
<dbReference type="InterPro" id="IPR029058">
    <property type="entry name" value="AB_hydrolase_fold"/>
</dbReference>
<organism evidence="2 3">
    <name type="scientific">Durusdinium trenchii</name>
    <dbReference type="NCBI Taxonomy" id="1381693"/>
    <lineage>
        <taxon>Eukaryota</taxon>
        <taxon>Sar</taxon>
        <taxon>Alveolata</taxon>
        <taxon>Dinophyceae</taxon>
        <taxon>Suessiales</taxon>
        <taxon>Symbiodiniaceae</taxon>
        <taxon>Durusdinium</taxon>
    </lineage>
</organism>
<dbReference type="PANTHER" id="PTHR10655:SF17">
    <property type="entry name" value="LYSOPHOSPHOLIPASE-LIKE PROTEIN 1"/>
    <property type="match status" value="1"/>
</dbReference>
<sequence length="411" mass="44533">MSRTWKVVGGGDKGGVLVRQGKALTSEQLPQRLSTGALVKELKLEGDRLQFQLTETGTGPATGWVSLKLKDKELLVLVEGEKPAKDALKKKSWDIKFLFSGCGANLRALEGGTEGASREQLFEFLMRQHVSPEMRRDFWEQIPEHLYDTGQTNETDVITFFQTVGHLCPAEGKRLASPGGVRQRVAFDLPLRCIMVEPDGTDEAKLLVVLCHGIEVLGHDLYTLAHHLCAPERRICLPEAPRESAEPREEEIVVQVEGLPIDESNSDLPEWRKPLREWWSRSAKEKEIEKCLSEAADALATVCKSAGDAKVVLGGFSQGAAVALAAASKVPKLAGLVLMSPPGFAAKLAPAQAPPCLVTSGSEDPIAPRDQVEGVHQALGPSSDLLAFEGSHEVTMTVVEGVKAFLAKLGR</sequence>
<dbReference type="Proteomes" id="UP001642464">
    <property type="component" value="Unassembled WGS sequence"/>
</dbReference>
<dbReference type="Gene3D" id="3.40.50.1820">
    <property type="entry name" value="alpha/beta hydrolase"/>
    <property type="match status" value="1"/>
</dbReference>
<dbReference type="SUPFAM" id="SSF53474">
    <property type="entry name" value="alpha/beta-Hydrolases"/>
    <property type="match status" value="1"/>
</dbReference>
<gene>
    <name evidence="2" type="ORF">SCF082_LOCUS29945</name>
</gene>
<dbReference type="PANTHER" id="PTHR10655">
    <property type="entry name" value="LYSOPHOSPHOLIPASE-RELATED"/>
    <property type="match status" value="1"/>
</dbReference>
<reference evidence="2 3" key="1">
    <citation type="submission" date="2024-02" db="EMBL/GenBank/DDBJ databases">
        <authorList>
            <person name="Chen Y."/>
            <person name="Shah S."/>
            <person name="Dougan E. K."/>
            <person name="Thang M."/>
            <person name="Chan C."/>
        </authorList>
    </citation>
    <scope>NUCLEOTIDE SEQUENCE [LARGE SCALE GENOMIC DNA]</scope>
</reference>
<accession>A0ABP0MXG8</accession>
<protein>
    <submittedName>
        <fullName evidence="2">Light-harvesting complex I LH38 protein</fullName>
    </submittedName>
</protein>
<name>A0ABP0MXG8_9DINO</name>
<dbReference type="Pfam" id="PF03959">
    <property type="entry name" value="FSH1"/>
    <property type="match status" value="1"/>
</dbReference>
<keyword evidence="3" id="KW-1185">Reference proteome</keyword>
<evidence type="ECO:0000259" key="1">
    <source>
        <dbReference type="Pfam" id="PF03959"/>
    </source>
</evidence>
<comment type="caution">
    <text evidence="2">The sequence shown here is derived from an EMBL/GenBank/DDBJ whole genome shotgun (WGS) entry which is preliminary data.</text>
</comment>